<evidence type="ECO:0000313" key="1">
    <source>
        <dbReference type="EMBL" id="GGH34868.1"/>
    </source>
</evidence>
<sequence length="286" mass="32984">MNLDLEDIHVDSLTDILKASFSLENWEGMLLVADRLYKAISDLYETKQLERANNNTFTSLNLKNSIVYYFGFSLCSKGIALQKQGRYSESRACIQQYSDLSWINGLDDEGWVEVEYYRNIAIANRYVIDLTEGKTYVLQDYVAFIRNNREELLPGLITILESAITFDYSIDSVVAEFGEIIDSMCEFYKTKAKIRYYVDYKYLLARYYHKQDRNEIAIHTILKSLQTSSNLKDDTGIIKSVALFEFLRNHANNTQHQVYKNIMKNILEGGVNDEKGILIDGIPSVS</sequence>
<protein>
    <recommendedName>
        <fullName evidence="3">DNA-binding protein</fullName>
    </recommendedName>
</protein>
<evidence type="ECO:0008006" key="3">
    <source>
        <dbReference type="Google" id="ProtNLM"/>
    </source>
</evidence>
<accession>A0ABQ1YRI3</accession>
<evidence type="ECO:0000313" key="2">
    <source>
        <dbReference type="Proteomes" id="UP000659344"/>
    </source>
</evidence>
<organism evidence="1 2">
    <name type="scientific">Paenibacillus segetis</name>
    <dbReference type="NCBI Taxonomy" id="1325360"/>
    <lineage>
        <taxon>Bacteria</taxon>
        <taxon>Bacillati</taxon>
        <taxon>Bacillota</taxon>
        <taxon>Bacilli</taxon>
        <taxon>Bacillales</taxon>
        <taxon>Paenibacillaceae</taxon>
        <taxon>Paenibacillus</taxon>
    </lineage>
</organism>
<dbReference type="Proteomes" id="UP000659344">
    <property type="component" value="Unassembled WGS sequence"/>
</dbReference>
<proteinExistence type="predicted"/>
<reference evidence="2" key="1">
    <citation type="journal article" date="2019" name="Int. J. Syst. Evol. Microbiol.">
        <title>The Global Catalogue of Microorganisms (GCM) 10K type strain sequencing project: providing services to taxonomists for standard genome sequencing and annotation.</title>
        <authorList>
            <consortium name="The Broad Institute Genomics Platform"/>
            <consortium name="The Broad Institute Genome Sequencing Center for Infectious Disease"/>
            <person name="Wu L."/>
            <person name="Ma J."/>
        </authorList>
    </citation>
    <scope>NUCLEOTIDE SEQUENCE [LARGE SCALE GENOMIC DNA]</scope>
    <source>
        <strain evidence="2">CGMCC 1.12769</strain>
    </source>
</reference>
<gene>
    <name evidence="1" type="ORF">GCM10008013_40850</name>
</gene>
<comment type="caution">
    <text evidence="1">The sequence shown here is derived from an EMBL/GenBank/DDBJ whole genome shotgun (WGS) entry which is preliminary data.</text>
</comment>
<name>A0ABQ1YRI3_9BACL</name>
<dbReference type="RefSeq" id="WP_188541715.1">
    <property type="nucleotide sequence ID" value="NZ_BMFT01000003.1"/>
</dbReference>
<dbReference type="EMBL" id="BMFT01000003">
    <property type="protein sequence ID" value="GGH34868.1"/>
    <property type="molecule type" value="Genomic_DNA"/>
</dbReference>
<keyword evidence="2" id="KW-1185">Reference proteome</keyword>